<feature type="domain" description="AP2/ERF" evidence="6">
    <location>
        <begin position="45"/>
        <end position="78"/>
    </location>
</feature>
<dbReference type="SMART" id="SM00380">
    <property type="entry name" value="AP2"/>
    <property type="match status" value="1"/>
</dbReference>
<dbReference type="CDD" id="cd00018">
    <property type="entry name" value="AP2"/>
    <property type="match status" value="1"/>
</dbReference>
<dbReference type="GO" id="GO:0003677">
    <property type="term" value="F:DNA binding"/>
    <property type="evidence" value="ECO:0007669"/>
    <property type="project" value="UniProtKB-KW"/>
</dbReference>
<dbReference type="PRINTS" id="PR00367">
    <property type="entry name" value="ETHRSPELEMNT"/>
</dbReference>
<comment type="subcellular location">
    <subcellularLocation>
        <location evidence="1">Nucleus</location>
    </subcellularLocation>
</comment>
<keyword evidence="5" id="KW-0539">Nucleus</keyword>
<dbReference type="PROSITE" id="PS51032">
    <property type="entry name" value="AP2_ERF"/>
    <property type="match status" value="1"/>
</dbReference>
<dbReference type="Gene3D" id="3.30.730.10">
    <property type="entry name" value="AP2/ERF domain"/>
    <property type="match status" value="1"/>
</dbReference>
<proteinExistence type="predicted"/>
<evidence type="ECO:0000259" key="6">
    <source>
        <dbReference type="PROSITE" id="PS51032"/>
    </source>
</evidence>
<dbReference type="Proteomes" id="UP000829196">
    <property type="component" value="Unassembled WGS sequence"/>
</dbReference>
<dbReference type="InterPro" id="IPR001471">
    <property type="entry name" value="AP2/ERF_dom"/>
</dbReference>
<keyword evidence="3" id="KW-0238">DNA-binding</keyword>
<evidence type="ECO:0000313" key="8">
    <source>
        <dbReference type="Proteomes" id="UP000829196"/>
    </source>
</evidence>
<dbReference type="EMBL" id="JAGYWB010000008">
    <property type="protein sequence ID" value="KAI0513505.1"/>
    <property type="molecule type" value="Genomic_DNA"/>
</dbReference>
<keyword evidence="4" id="KW-0804">Transcription</keyword>
<dbReference type="InterPro" id="IPR044808">
    <property type="entry name" value="ERF_plant"/>
</dbReference>
<accession>A0A8T3BK70</accession>
<dbReference type="GO" id="GO:0003700">
    <property type="term" value="F:DNA-binding transcription factor activity"/>
    <property type="evidence" value="ECO:0007669"/>
    <property type="project" value="InterPro"/>
</dbReference>
<name>A0A8T3BK70_DENNO</name>
<reference evidence="7" key="1">
    <citation type="journal article" date="2022" name="Front. Genet.">
        <title>Chromosome-Scale Assembly of the Dendrobium nobile Genome Provides Insights Into the Molecular Mechanism of the Biosynthesis of the Medicinal Active Ingredient of Dendrobium.</title>
        <authorList>
            <person name="Xu Q."/>
            <person name="Niu S.-C."/>
            <person name="Li K.-L."/>
            <person name="Zheng P.-J."/>
            <person name="Zhang X.-J."/>
            <person name="Jia Y."/>
            <person name="Liu Y."/>
            <person name="Niu Y.-X."/>
            <person name="Yu L.-H."/>
            <person name="Chen D.-F."/>
            <person name="Zhang G.-Q."/>
        </authorList>
    </citation>
    <scope>NUCLEOTIDE SEQUENCE</scope>
    <source>
        <tissue evidence="7">Leaf</tissue>
    </source>
</reference>
<organism evidence="7 8">
    <name type="scientific">Dendrobium nobile</name>
    <name type="common">Orchid</name>
    <dbReference type="NCBI Taxonomy" id="94219"/>
    <lineage>
        <taxon>Eukaryota</taxon>
        <taxon>Viridiplantae</taxon>
        <taxon>Streptophyta</taxon>
        <taxon>Embryophyta</taxon>
        <taxon>Tracheophyta</taxon>
        <taxon>Spermatophyta</taxon>
        <taxon>Magnoliopsida</taxon>
        <taxon>Liliopsida</taxon>
        <taxon>Asparagales</taxon>
        <taxon>Orchidaceae</taxon>
        <taxon>Epidendroideae</taxon>
        <taxon>Malaxideae</taxon>
        <taxon>Dendrobiinae</taxon>
        <taxon>Dendrobium</taxon>
    </lineage>
</organism>
<dbReference type="InterPro" id="IPR036955">
    <property type="entry name" value="AP2/ERF_dom_sf"/>
</dbReference>
<dbReference type="OrthoDB" id="10277961at2759"/>
<dbReference type="GO" id="GO:0005634">
    <property type="term" value="C:nucleus"/>
    <property type="evidence" value="ECO:0007669"/>
    <property type="project" value="UniProtKB-SubCell"/>
</dbReference>
<evidence type="ECO:0000256" key="5">
    <source>
        <dbReference type="ARBA" id="ARBA00023242"/>
    </source>
</evidence>
<dbReference type="PANTHER" id="PTHR31190">
    <property type="entry name" value="DNA-BINDING DOMAIN"/>
    <property type="match status" value="1"/>
</dbReference>
<evidence type="ECO:0000256" key="1">
    <source>
        <dbReference type="ARBA" id="ARBA00004123"/>
    </source>
</evidence>
<protein>
    <recommendedName>
        <fullName evidence="6">AP2/ERF domain-containing protein</fullName>
    </recommendedName>
</protein>
<evidence type="ECO:0000256" key="3">
    <source>
        <dbReference type="ARBA" id="ARBA00023125"/>
    </source>
</evidence>
<evidence type="ECO:0000313" key="7">
    <source>
        <dbReference type="EMBL" id="KAI0513505.1"/>
    </source>
</evidence>
<sequence>MVIYLTLHDAFRGDWLPEGGSAAAFVLPPPVKPDSPDIGAAKGKHYRGVRQQPWGKFAAEIKDPAKDGVRIWLWTFETRGRKEIIAEFKELVSSLPKEMVAMQSELEKLKDFSSEIHWLASSSAVFICIIATGGNAS</sequence>
<evidence type="ECO:0000256" key="2">
    <source>
        <dbReference type="ARBA" id="ARBA00023015"/>
    </source>
</evidence>
<dbReference type="GO" id="GO:0009873">
    <property type="term" value="P:ethylene-activated signaling pathway"/>
    <property type="evidence" value="ECO:0007669"/>
    <property type="project" value="InterPro"/>
</dbReference>
<keyword evidence="8" id="KW-1185">Reference proteome</keyword>
<keyword evidence="2" id="KW-0805">Transcription regulation</keyword>
<dbReference type="PANTHER" id="PTHR31190:SF389">
    <property type="entry name" value="ETHYLENE-RESPONSIVE TRANSCRIPTION FACTOR 1A"/>
    <property type="match status" value="1"/>
</dbReference>
<dbReference type="SUPFAM" id="SSF54171">
    <property type="entry name" value="DNA-binding domain"/>
    <property type="match status" value="1"/>
</dbReference>
<dbReference type="AlphaFoldDB" id="A0A8T3BK70"/>
<dbReference type="InterPro" id="IPR016177">
    <property type="entry name" value="DNA-bd_dom_sf"/>
</dbReference>
<gene>
    <name evidence="7" type="ORF">KFK09_009529</name>
</gene>
<evidence type="ECO:0000256" key="4">
    <source>
        <dbReference type="ARBA" id="ARBA00023163"/>
    </source>
</evidence>
<comment type="caution">
    <text evidence="7">The sequence shown here is derived from an EMBL/GenBank/DDBJ whole genome shotgun (WGS) entry which is preliminary data.</text>
</comment>